<keyword evidence="1" id="KW-0808">Transferase</keyword>
<gene>
    <name evidence="1" type="ORF">FWK35_00029758</name>
</gene>
<evidence type="ECO:0000313" key="2">
    <source>
        <dbReference type="Proteomes" id="UP000478052"/>
    </source>
</evidence>
<keyword evidence="2" id="KW-1185">Reference proteome</keyword>
<evidence type="ECO:0000313" key="1">
    <source>
        <dbReference type="EMBL" id="KAF0768470.1"/>
    </source>
</evidence>
<dbReference type="AlphaFoldDB" id="A0A6G0ZDG6"/>
<reference evidence="1 2" key="1">
    <citation type="submission" date="2019-08" db="EMBL/GenBank/DDBJ databases">
        <title>Whole genome of Aphis craccivora.</title>
        <authorList>
            <person name="Voronova N.V."/>
            <person name="Shulinski R.S."/>
            <person name="Bandarenka Y.V."/>
            <person name="Zhorov D.G."/>
            <person name="Warner D."/>
        </authorList>
    </citation>
    <scope>NUCLEOTIDE SEQUENCE [LARGE SCALE GENOMIC DNA]</scope>
    <source>
        <strain evidence="1">180601</strain>
        <tissue evidence="1">Whole Body</tissue>
    </source>
</reference>
<organism evidence="1 2">
    <name type="scientific">Aphis craccivora</name>
    <name type="common">Cowpea aphid</name>
    <dbReference type="NCBI Taxonomy" id="307492"/>
    <lineage>
        <taxon>Eukaryota</taxon>
        <taxon>Metazoa</taxon>
        <taxon>Ecdysozoa</taxon>
        <taxon>Arthropoda</taxon>
        <taxon>Hexapoda</taxon>
        <taxon>Insecta</taxon>
        <taxon>Pterygota</taxon>
        <taxon>Neoptera</taxon>
        <taxon>Paraneoptera</taxon>
        <taxon>Hemiptera</taxon>
        <taxon>Sternorrhyncha</taxon>
        <taxon>Aphidomorpha</taxon>
        <taxon>Aphidoidea</taxon>
        <taxon>Aphididae</taxon>
        <taxon>Aphidini</taxon>
        <taxon>Aphis</taxon>
        <taxon>Aphis</taxon>
    </lineage>
</organism>
<sequence length="109" mass="13137">ETEQFERRHNNDLRELYRRPNILSYIRSKRFEWLGHIWRADGRIIKQAMIAKMTGKRPLGRPRTRWKDSVVKDLRVLQERAQVDIAYNREEWNKFVMAALDLNGPLSCI</sequence>
<protein>
    <submittedName>
        <fullName evidence="1">Reverse transcriptase domain-containing protein</fullName>
    </submittedName>
</protein>
<feature type="non-terminal residue" evidence="1">
    <location>
        <position position="109"/>
    </location>
</feature>
<keyword evidence="1" id="KW-0548">Nucleotidyltransferase</keyword>
<dbReference type="Proteomes" id="UP000478052">
    <property type="component" value="Unassembled WGS sequence"/>
</dbReference>
<name>A0A6G0ZDG6_APHCR</name>
<feature type="non-terminal residue" evidence="1">
    <location>
        <position position="1"/>
    </location>
</feature>
<dbReference type="EMBL" id="VUJU01000765">
    <property type="protein sequence ID" value="KAF0768470.1"/>
    <property type="molecule type" value="Genomic_DNA"/>
</dbReference>
<keyword evidence="1" id="KW-0695">RNA-directed DNA polymerase</keyword>
<comment type="caution">
    <text evidence="1">The sequence shown here is derived from an EMBL/GenBank/DDBJ whole genome shotgun (WGS) entry which is preliminary data.</text>
</comment>
<accession>A0A6G0ZDG6</accession>
<dbReference type="GO" id="GO:0003964">
    <property type="term" value="F:RNA-directed DNA polymerase activity"/>
    <property type="evidence" value="ECO:0007669"/>
    <property type="project" value="UniProtKB-KW"/>
</dbReference>
<proteinExistence type="predicted"/>
<dbReference type="OrthoDB" id="6628709at2759"/>